<keyword evidence="3" id="KW-1185">Reference proteome</keyword>
<evidence type="ECO:0000313" key="3">
    <source>
        <dbReference type="Proteomes" id="UP000266841"/>
    </source>
</evidence>
<comment type="caution">
    <text evidence="2">The sequence shown here is derived from an EMBL/GenBank/DDBJ whole genome shotgun (WGS) entry which is preliminary data.</text>
</comment>
<feature type="region of interest" description="Disordered" evidence="1">
    <location>
        <begin position="1"/>
        <end position="62"/>
    </location>
</feature>
<feature type="non-terminal residue" evidence="2">
    <location>
        <position position="200"/>
    </location>
</feature>
<evidence type="ECO:0000313" key="2">
    <source>
        <dbReference type="EMBL" id="EJK56574.1"/>
    </source>
</evidence>
<evidence type="ECO:0000256" key="1">
    <source>
        <dbReference type="SAM" id="MobiDB-lite"/>
    </source>
</evidence>
<feature type="compositionally biased region" description="Basic residues" evidence="1">
    <location>
        <begin position="53"/>
        <end position="62"/>
    </location>
</feature>
<dbReference type="Proteomes" id="UP000266841">
    <property type="component" value="Unassembled WGS sequence"/>
</dbReference>
<name>K0RVX3_THAOC</name>
<dbReference type="EMBL" id="AGNL01031063">
    <property type="protein sequence ID" value="EJK56574.1"/>
    <property type="molecule type" value="Genomic_DNA"/>
</dbReference>
<protein>
    <submittedName>
        <fullName evidence="2">Uncharacterized protein</fullName>
    </submittedName>
</protein>
<organism evidence="2 3">
    <name type="scientific">Thalassiosira oceanica</name>
    <name type="common">Marine diatom</name>
    <dbReference type="NCBI Taxonomy" id="159749"/>
    <lineage>
        <taxon>Eukaryota</taxon>
        <taxon>Sar</taxon>
        <taxon>Stramenopiles</taxon>
        <taxon>Ochrophyta</taxon>
        <taxon>Bacillariophyta</taxon>
        <taxon>Coscinodiscophyceae</taxon>
        <taxon>Thalassiosirophycidae</taxon>
        <taxon>Thalassiosirales</taxon>
        <taxon>Thalassiosiraceae</taxon>
        <taxon>Thalassiosira</taxon>
    </lineage>
</organism>
<accession>K0RVX3</accession>
<reference evidence="2 3" key="1">
    <citation type="journal article" date="2012" name="Genome Biol.">
        <title>Genome and low-iron response of an oceanic diatom adapted to chronic iron limitation.</title>
        <authorList>
            <person name="Lommer M."/>
            <person name="Specht M."/>
            <person name="Roy A.S."/>
            <person name="Kraemer L."/>
            <person name="Andreson R."/>
            <person name="Gutowska M.A."/>
            <person name="Wolf J."/>
            <person name="Bergner S.V."/>
            <person name="Schilhabel M.B."/>
            <person name="Klostermeier U.C."/>
            <person name="Beiko R.G."/>
            <person name="Rosenstiel P."/>
            <person name="Hippler M."/>
            <person name="Laroche J."/>
        </authorList>
    </citation>
    <scope>NUCLEOTIDE SEQUENCE [LARGE SCALE GENOMIC DNA]</scope>
    <source>
        <strain evidence="2 3">CCMP1005</strain>
    </source>
</reference>
<sequence>MDRPPSAPGGQPPEDEESAPLILSSDGVFSGPAATSSQQSPSPPPSTVSPASARHRARSHHHMASRLVQVSAVMFVLATVASVGHFAPGSATRLVLGARMPDYSGVDAGYRTVILGEDVREPEPKGPQADEESCSDVLLFLPGAGDPGRPPPDLPSRLGAYVVASLAATYTDMALVLLEDAADSTSVGCPDDTVQEHGSS</sequence>
<dbReference type="AlphaFoldDB" id="K0RVX3"/>
<gene>
    <name evidence="2" type="ORF">THAOC_23510</name>
</gene>
<proteinExistence type="predicted"/>
<feature type="compositionally biased region" description="Pro residues" evidence="1">
    <location>
        <begin position="1"/>
        <end position="11"/>
    </location>
</feature>